<evidence type="ECO:0000256" key="5">
    <source>
        <dbReference type="ARBA" id="ARBA00022701"/>
    </source>
</evidence>
<evidence type="ECO:0000259" key="10">
    <source>
        <dbReference type="Pfam" id="PF04880"/>
    </source>
</evidence>
<keyword evidence="4" id="KW-0963">Cytoplasm</keyword>
<dbReference type="GO" id="GO:0000132">
    <property type="term" value="P:establishment of mitotic spindle orientation"/>
    <property type="evidence" value="ECO:0007669"/>
    <property type="project" value="TreeGrafter"/>
</dbReference>
<keyword evidence="5" id="KW-0493">Microtubule</keyword>
<evidence type="ECO:0000256" key="3">
    <source>
        <dbReference type="ARBA" id="ARBA00007429"/>
    </source>
</evidence>
<evidence type="ECO:0000256" key="6">
    <source>
        <dbReference type="ARBA" id="ARBA00023054"/>
    </source>
</evidence>
<dbReference type="GO" id="GO:0016477">
    <property type="term" value="P:cell migration"/>
    <property type="evidence" value="ECO:0007669"/>
    <property type="project" value="TreeGrafter"/>
</dbReference>
<dbReference type="GO" id="GO:0051642">
    <property type="term" value="P:centrosome localization"/>
    <property type="evidence" value="ECO:0007669"/>
    <property type="project" value="TreeGrafter"/>
</dbReference>
<dbReference type="GO" id="GO:0007100">
    <property type="term" value="P:mitotic centrosome separation"/>
    <property type="evidence" value="ECO:0007669"/>
    <property type="project" value="TreeGrafter"/>
</dbReference>
<dbReference type="GO" id="GO:0007020">
    <property type="term" value="P:microtubule nucleation"/>
    <property type="evidence" value="ECO:0007669"/>
    <property type="project" value="TreeGrafter"/>
</dbReference>
<organism evidence="11 12">
    <name type="scientific">Cloeon dipterum</name>
    <dbReference type="NCBI Taxonomy" id="197152"/>
    <lineage>
        <taxon>Eukaryota</taxon>
        <taxon>Metazoa</taxon>
        <taxon>Ecdysozoa</taxon>
        <taxon>Arthropoda</taxon>
        <taxon>Hexapoda</taxon>
        <taxon>Insecta</taxon>
        <taxon>Pterygota</taxon>
        <taxon>Palaeoptera</taxon>
        <taxon>Ephemeroptera</taxon>
        <taxon>Pisciforma</taxon>
        <taxon>Baetidae</taxon>
        <taxon>Cloeon</taxon>
    </lineage>
</organism>
<dbReference type="Gene3D" id="6.10.250.1080">
    <property type="match status" value="1"/>
</dbReference>
<feature type="compositionally biased region" description="Polar residues" evidence="9">
    <location>
        <begin position="280"/>
        <end position="292"/>
    </location>
</feature>
<evidence type="ECO:0000313" key="12">
    <source>
        <dbReference type="Proteomes" id="UP000494165"/>
    </source>
</evidence>
<feature type="coiled-coil region" evidence="8">
    <location>
        <begin position="152"/>
        <end position="186"/>
    </location>
</feature>
<dbReference type="OrthoDB" id="5877028at2759"/>
<dbReference type="AlphaFoldDB" id="A0A8S1D0B2"/>
<dbReference type="Proteomes" id="UP000494165">
    <property type="component" value="Unassembled WGS sequence"/>
</dbReference>
<evidence type="ECO:0000313" key="11">
    <source>
        <dbReference type="EMBL" id="CAB3374904.1"/>
    </source>
</evidence>
<feature type="coiled-coil region" evidence="8">
    <location>
        <begin position="22"/>
        <end position="120"/>
    </location>
</feature>
<dbReference type="PANTHER" id="PTHR10921:SF1">
    <property type="entry name" value="NUCLEAR DISTRIBUTION PROTEIN NUDE HOMOLOG"/>
    <property type="match status" value="1"/>
</dbReference>
<dbReference type="GO" id="GO:0007059">
    <property type="term" value="P:chromosome segregation"/>
    <property type="evidence" value="ECO:0007669"/>
    <property type="project" value="TreeGrafter"/>
</dbReference>
<comment type="similarity">
    <text evidence="3">Belongs to the nudE family.</text>
</comment>
<protein>
    <recommendedName>
        <fullName evidence="10">NUDE domain-containing protein</fullName>
    </recommendedName>
</protein>
<gene>
    <name evidence="11" type="ORF">CLODIP_2_CD15122</name>
</gene>
<dbReference type="GO" id="GO:0047496">
    <property type="term" value="P:vesicle transport along microtubule"/>
    <property type="evidence" value="ECO:0007669"/>
    <property type="project" value="TreeGrafter"/>
</dbReference>
<evidence type="ECO:0000256" key="2">
    <source>
        <dbReference type="ARBA" id="ARBA00004300"/>
    </source>
</evidence>
<evidence type="ECO:0000256" key="1">
    <source>
        <dbReference type="ARBA" id="ARBA00004186"/>
    </source>
</evidence>
<comment type="caution">
    <text evidence="11">The sequence shown here is derived from an EMBL/GenBank/DDBJ whole genome shotgun (WGS) entry which is preliminary data.</text>
</comment>
<reference evidence="11 12" key="1">
    <citation type="submission" date="2020-04" db="EMBL/GenBank/DDBJ databases">
        <authorList>
            <person name="Alioto T."/>
            <person name="Alioto T."/>
            <person name="Gomez Garrido J."/>
        </authorList>
    </citation>
    <scope>NUCLEOTIDE SEQUENCE [LARGE SCALE GENOMIC DNA]</scope>
</reference>
<feature type="domain" description="NUDE" evidence="10">
    <location>
        <begin position="135"/>
        <end position="288"/>
    </location>
</feature>
<dbReference type="GO" id="GO:0008017">
    <property type="term" value="F:microtubule binding"/>
    <property type="evidence" value="ECO:0007669"/>
    <property type="project" value="InterPro"/>
</dbReference>
<dbReference type="GO" id="GO:0005871">
    <property type="term" value="C:kinesin complex"/>
    <property type="evidence" value="ECO:0007669"/>
    <property type="project" value="TreeGrafter"/>
</dbReference>
<evidence type="ECO:0000256" key="7">
    <source>
        <dbReference type="ARBA" id="ARBA00023212"/>
    </source>
</evidence>
<dbReference type="GO" id="GO:0005813">
    <property type="term" value="C:centrosome"/>
    <property type="evidence" value="ECO:0007669"/>
    <property type="project" value="UniProtKB-SubCell"/>
</dbReference>
<name>A0A8S1D0B2_9INSE</name>
<feature type="region of interest" description="Disordered" evidence="9">
    <location>
        <begin position="261"/>
        <end position="292"/>
    </location>
</feature>
<evidence type="ECO:0000256" key="4">
    <source>
        <dbReference type="ARBA" id="ARBA00022490"/>
    </source>
</evidence>
<sequence>MADNVPNFGSAEEEAKYWKHLALQYQQGMKEAREDLEEFQLNSHELERELEAQCEQAETRLHGLESAYNQIQRDYEDLKKRNEEMQQEYHQELNTLGSELQQHRRNAEGLHKYIRDLEQSNDEFEKSSRIMHATIEDLETRLNLSIERNVFIESELDDKESLKAMVQRLKDESRDLRHELKVREQRRELPDVENKKNLELSKSHDKLIKYEIESPGTPLKVSTQHNAGAASPALTPSARISALNIVGDLLRNVSALENKGLKQDQSEKQPQLHIKHPSQERQQQQLADEKQQNSFGINPSLIKLAEIQRTDPPFPFPAHRPKASNQPCASVSRGFNFRATTIKYRSQVV</sequence>
<dbReference type="EMBL" id="CADEPI010000105">
    <property type="protein sequence ID" value="CAB3374904.1"/>
    <property type="molecule type" value="Genomic_DNA"/>
</dbReference>
<dbReference type="GO" id="GO:0000776">
    <property type="term" value="C:kinetochore"/>
    <property type="evidence" value="ECO:0007669"/>
    <property type="project" value="TreeGrafter"/>
</dbReference>
<dbReference type="InterPro" id="IPR033494">
    <property type="entry name" value="NUDE"/>
</dbReference>
<keyword evidence="6 8" id="KW-0175">Coiled coil</keyword>
<keyword evidence="12" id="KW-1185">Reference proteome</keyword>
<evidence type="ECO:0000256" key="9">
    <source>
        <dbReference type="SAM" id="MobiDB-lite"/>
    </source>
</evidence>
<dbReference type="InterPro" id="IPR006964">
    <property type="entry name" value="NUDE_dom"/>
</dbReference>
<comment type="subcellular location">
    <subcellularLocation>
        <location evidence="2">Cytoplasm</location>
        <location evidence="2">Cytoskeleton</location>
        <location evidence="2">Microtubule organizing center</location>
        <location evidence="2">Centrosome</location>
    </subcellularLocation>
    <subcellularLocation>
        <location evidence="1">Cytoplasm</location>
        <location evidence="1">Cytoskeleton</location>
        <location evidence="1">Spindle</location>
    </subcellularLocation>
</comment>
<dbReference type="PANTHER" id="PTHR10921">
    <property type="entry name" value="NUCLEAR DISTRIBUTION PROTEIN NUDE HOMOLOG 1"/>
    <property type="match status" value="1"/>
</dbReference>
<evidence type="ECO:0000256" key="8">
    <source>
        <dbReference type="SAM" id="Coils"/>
    </source>
</evidence>
<keyword evidence="7" id="KW-0206">Cytoskeleton</keyword>
<proteinExistence type="inferred from homology"/>
<dbReference type="GO" id="GO:0005819">
    <property type="term" value="C:spindle"/>
    <property type="evidence" value="ECO:0007669"/>
    <property type="project" value="UniProtKB-SubCell"/>
</dbReference>
<dbReference type="Pfam" id="PF04880">
    <property type="entry name" value="NUDE_C"/>
    <property type="match status" value="1"/>
</dbReference>
<accession>A0A8S1D0B2</accession>
<dbReference type="GO" id="GO:0005874">
    <property type="term" value="C:microtubule"/>
    <property type="evidence" value="ECO:0007669"/>
    <property type="project" value="UniProtKB-KW"/>
</dbReference>